<dbReference type="Pfam" id="PF20581">
    <property type="entry name" value="DUF6785"/>
    <property type="match status" value="1"/>
</dbReference>
<name>A0A383A5Y5_9ZZZZ</name>
<protein>
    <recommendedName>
        <fullName evidence="2">DUF6785 domain-containing protein</fullName>
    </recommendedName>
</protein>
<accession>A0A383A5Y5</accession>
<proteinExistence type="predicted"/>
<dbReference type="InterPro" id="IPR046712">
    <property type="entry name" value="DUF6785"/>
</dbReference>
<organism evidence="3">
    <name type="scientific">marine metagenome</name>
    <dbReference type="NCBI Taxonomy" id="408172"/>
    <lineage>
        <taxon>unclassified sequences</taxon>
        <taxon>metagenomes</taxon>
        <taxon>ecological metagenomes</taxon>
    </lineage>
</organism>
<sequence length="253" mass="28326">ELLIPHLPPEIVVNDGNNNTDFFEGMGKVKLLIPWTVWLRPMGMWMIFLISLYVTMVCTVVILRRQWMDRERLSYPLVQAAQVMIRGEDPDRALNPFFRSKAMWAGAALPMLVGLLTGLNKYLGGFPVIPTAWTIPIGFGQSLNMTLSFAVVGFSYLIGPDIAMGIWGFALLSKVEKAFLVANGVTKQQDVWSVRISELINYQGMGALVVFVAIGLWVGREHLTEVWRSFLGRRTNLSDDDEIMSYRAAVAGV</sequence>
<evidence type="ECO:0000256" key="1">
    <source>
        <dbReference type="SAM" id="Phobius"/>
    </source>
</evidence>
<dbReference type="AlphaFoldDB" id="A0A383A5Y5"/>
<gene>
    <name evidence="3" type="ORF">METZ01_LOCUS456061</name>
</gene>
<evidence type="ECO:0000259" key="2">
    <source>
        <dbReference type="Pfam" id="PF20581"/>
    </source>
</evidence>
<keyword evidence="1" id="KW-0812">Transmembrane</keyword>
<dbReference type="EMBL" id="UINC01189494">
    <property type="protein sequence ID" value="SVE03207.1"/>
    <property type="molecule type" value="Genomic_DNA"/>
</dbReference>
<reference evidence="3" key="1">
    <citation type="submission" date="2018-05" db="EMBL/GenBank/DDBJ databases">
        <authorList>
            <person name="Lanie J.A."/>
            <person name="Ng W.-L."/>
            <person name="Kazmierczak K.M."/>
            <person name="Andrzejewski T.M."/>
            <person name="Davidsen T.M."/>
            <person name="Wayne K.J."/>
            <person name="Tettelin H."/>
            <person name="Glass J.I."/>
            <person name="Rusch D."/>
            <person name="Podicherti R."/>
            <person name="Tsui H.-C.T."/>
            <person name="Winkler M.E."/>
        </authorList>
    </citation>
    <scope>NUCLEOTIDE SEQUENCE</scope>
</reference>
<feature type="non-terminal residue" evidence="3">
    <location>
        <position position="1"/>
    </location>
</feature>
<feature type="transmembrane region" description="Helical" evidence="1">
    <location>
        <begin position="102"/>
        <end position="123"/>
    </location>
</feature>
<feature type="transmembrane region" description="Helical" evidence="1">
    <location>
        <begin position="143"/>
        <end position="172"/>
    </location>
</feature>
<evidence type="ECO:0000313" key="3">
    <source>
        <dbReference type="EMBL" id="SVE03207.1"/>
    </source>
</evidence>
<feature type="transmembrane region" description="Helical" evidence="1">
    <location>
        <begin position="199"/>
        <end position="219"/>
    </location>
</feature>
<feature type="transmembrane region" description="Helical" evidence="1">
    <location>
        <begin position="42"/>
        <end position="63"/>
    </location>
</feature>
<keyword evidence="1" id="KW-0472">Membrane</keyword>
<keyword evidence="1" id="KW-1133">Transmembrane helix</keyword>
<feature type="non-terminal residue" evidence="3">
    <location>
        <position position="253"/>
    </location>
</feature>
<feature type="domain" description="DUF6785" evidence="2">
    <location>
        <begin position="1"/>
        <end position="252"/>
    </location>
</feature>